<dbReference type="Pfam" id="PF00237">
    <property type="entry name" value="Ribosomal_L22"/>
    <property type="match status" value="1"/>
</dbReference>
<dbReference type="CDD" id="cd00336">
    <property type="entry name" value="Ribosomal_L22"/>
    <property type="match status" value="1"/>
</dbReference>
<dbReference type="EMBL" id="MTSL01000003">
    <property type="protein sequence ID" value="PJF20154.1"/>
    <property type="molecule type" value="Genomic_DNA"/>
</dbReference>
<comment type="similarity">
    <text evidence="1 4">Belongs to the universal ribosomal protein uL22 family.</text>
</comment>
<dbReference type="Proteomes" id="UP000240830">
    <property type="component" value="Unassembled WGS sequence"/>
</dbReference>
<dbReference type="InterPro" id="IPR001063">
    <property type="entry name" value="Ribosomal_uL22"/>
</dbReference>
<dbReference type="STRING" id="1246581.A0A2H9TQY2"/>
<dbReference type="GO" id="GO:0022625">
    <property type="term" value="C:cytosolic large ribosomal subunit"/>
    <property type="evidence" value="ECO:0007669"/>
    <property type="project" value="TreeGrafter"/>
</dbReference>
<dbReference type="GO" id="GO:0002181">
    <property type="term" value="P:cytoplasmic translation"/>
    <property type="evidence" value="ECO:0007669"/>
    <property type="project" value="TreeGrafter"/>
</dbReference>
<organism evidence="5 6">
    <name type="scientific">Paramicrosporidium saccamoebae</name>
    <dbReference type="NCBI Taxonomy" id="1246581"/>
    <lineage>
        <taxon>Eukaryota</taxon>
        <taxon>Fungi</taxon>
        <taxon>Fungi incertae sedis</taxon>
        <taxon>Cryptomycota</taxon>
        <taxon>Cryptomycota incertae sedis</taxon>
        <taxon>Paramicrosporidium</taxon>
    </lineage>
</organism>
<dbReference type="GO" id="GO:0003735">
    <property type="term" value="F:structural constituent of ribosome"/>
    <property type="evidence" value="ECO:0007669"/>
    <property type="project" value="InterPro"/>
</dbReference>
<dbReference type="AlphaFoldDB" id="A0A2H9TQY2"/>
<gene>
    <name evidence="5" type="ORF">PSACC_00019</name>
</gene>
<keyword evidence="2 4" id="KW-0689">Ribosomal protein</keyword>
<dbReference type="OrthoDB" id="10254664at2759"/>
<dbReference type="InterPro" id="IPR005721">
    <property type="entry name" value="Ribosomal_uL22_euk/arc"/>
</dbReference>
<dbReference type="InterPro" id="IPR036394">
    <property type="entry name" value="Ribosomal_uL22_sf"/>
</dbReference>
<name>A0A2H9TQY2_9FUNG</name>
<evidence type="ECO:0000256" key="2">
    <source>
        <dbReference type="ARBA" id="ARBA00022980"/>
    </source>
</evidence>
<dbReference type="NCBIfam" id="TIGR01038">
    <property type="entry name" value="uL22_arch_euk"/>
    <property type="match status" value="1"/>
</dbReference>
<reference evidence="5 6" key="1">
    <citation type="submission" date="2016-10" db="EMBL/GenBank/DDBJ databases">
        <title>The genome of Paramicrosporidium saccamoebae is the missing link in understanding Cryptomycota and Microsporidia evolution.</title>
        <authorList>
            <person name="Quandt C.A."/>
            <person name="Beaudet D."/>
            <person name="Corsaro D."/>
            <person name="Michel R."/>
            <person name="Corradi N."/>
            <person name="James T."/>
        </authorList>
    </citation>
    <scope>NUCLEOTIDE SEQUENCE [LARGE SCALE GENOMIC DNA]</scope>
    <source>
        <strain evidence="5 6">KSL3</strain>
    </source>
</reference>
<dbReference type="SUPFAM" id="SSF54843">
    <property type="entry name" value="Ribosomal protein L22"/>
    <property type="match status" value="1"/>
</dbReference>
<evidence type="ECO:0000256" key="3">
    <source>
        <dbReference type="ARBA" id="ARBA00023274"/>
    </source>
</evidence>
<comment type="caution">
    <text evidence="5">The sequence shown here is derived from an EMBL/GenBank/DDBJ whole genome shotgun (WGS) entry which is preliminary data.</text>
</comment>
<evidence type="ECO:0000256" key="1">
    <source>
        <dbReference type="ARBA" id="ARBA00009451"/>
    </source>
</evidence>
<keyword evidence="6" id="KW-1185">Reference proteome</keyword>
<proteinExistence type="inferred from homology"/>
<sequence>MVYSFQADNLSKSCQATGKYLRVHFKNTRETAMAIKGMKLVKAQKFLEDVVDHKQAVPFRRFRGGVGRCAQAHVWGVTQGRWPEKSCKFVLGLLKNLESNAEAKGLNLEKVVVKHVQVNQAPKMRRRTYRAHGRVNAYMSSPCHIELVCMEEDITVPKAADNKMVSKN</sequence>
<dbReference type="Gene3D" id="3.90.470.10">
    <property type="entry name" value="Ribosomal protein L22/L17"/>
    <property type="match status" value="1"/>
</dbReference>
<evidence type="ECO:0000313" key="5">
    <source>
        <dbReference type="EMBL" id="PJF20154.1"/>
    </source>
</evidence>
<keyword evidence="3 4" id="KW-0687">Ribonucleoprotein</keyword>
<protein>
    <submittedName>
        <fullName evidence="5">Ribosomal protein L22</fullName>
    </submittedName>
</protein>
<dbReference type="PANTHER" id="PTHR11593:SF10">
    <property type="entry name" value="60S RIBOSOMAL PROTEIN L17"/>
    <property type="match status" value="1"/>
</dbReference>
<dbReference type="PANTHER" id="PTHR11593">
    <property type="entry name" value="60S RIBOSOMAL PROTEIN L17"/>
    <property type="match status" value="1"/>
</dbReference>
<evidence type="ECO:0000313" key="6">
    <source>
        <dbReference type="Proteomes" id="UP000240830"/>
    </source>
</evidence>
<evidence type="ECO:0000256" key="4">
    <source>
        <dbReference type="RuleBase" id="RU004005"/>
    </source>
</evidence>
<accession>A0A2H9TQY2</accession>